<dbReference type="GO" id="GO:0006166">
    <property type="term" value="P:purine ribonucleoside salvage"/>
    <property type="evidence" value="ECO:0007669"/>
    <property type="project" value="TreeGrafter"/>
</dbReference>
<dbReference type="InterPro" id="IPR016066">
    <property type="entry name" value="A-D-PHexomutase_CS"/>
</dbReference>
<dbReference type="AlphaFoldDB" id="A0A2W1NEE1"/>
<keyword evidence="6" id="KW-0413">Isomerase</keyword>
<dbReference type="InterPro" id="IPR005846">
    <property type="entry name" value="A-D-PHexomutase_a/b/a-III"/>
</dbReference>
<evidence type="ECO:0000256" key="3">
    <source>
        <dbReference type="ARBA" id="ARBA00022553"/>
    </source>
</evidence>
<organism evidence="12 13">
    <name type="scientific">Putridiphycobacter roseus</name>
    <dbReference type="NCBI Taxonomy" id="2219161"/>
    <lineage>
        <taxon>Bacteria</taxon>
        <taxon>Pseudomonadati</taxon>
        <taxon>Bacteroidota</taxon>
        <taxon>Flavobacteriia</taxon>
        <taxon>Flavobacteriales</taxon>
        <taxon>Crocinitomicaceae</taxon>
        <taxon>Putridiphycobacter</taxon>
    </lineage>
</organism>
<proteinExistence type="inferred from homology"/>
<keyword evidence="13" id="KW-1185">Reference proteome</keyword>
<dbReference type="Pfam" id="PF00408">
    <property type="entry name" value="PGM_PMM_IV"/>
    <property type="match status" value="1"/>
</dbReference>
<dbReference type="Gene3D" id="3.30.310.50">
    <property type="entry name" value="Alpha-D-phosphohexomutase, C-terminal domain"/>
    <property type="match status" value="1"/>
</dbReference>
<feature type="domain" description="Alpha-D-phosphohexomutase alpha/beta/alpha" evidence="9">
    <location>
        <begin position="4"/>
        <end position="134"/>
    </location>
</feature>
<dbReference type="Pfam" id="PF02880">
    <property type="entry name" value="PGM_PMM_III"/>
    <property type="match status" value="1"/>
</dbReference>
<evidence type="ECO:0000259" key="10">
    <source>
        <dbReference type="Pfam" id="PF02879"/>
    </source>
</evidence>
<dbReference type="EMBL" id="QKSB01000003">
    <property type="protein sequence ID" value="PZE17473.1"/>
    <property type="molecule type" value="Genomic_DNA"/>
</dbReference>
<reference evidence="12 13" key="1">
    <citation type="submission" date="2018-06" db="EMBL/GenBank/DDBJ databases">
        <title>The draft genome sequence of Crocinitomix sp. SM1701.</title>
        <authorList>
            <person name="Zhang X."/>
        </authorList>
    </citation>
    <scope>NUCLEOTIDE SEQUENCE [LARGE SCALE GENOMIC DNA]</scope>
    <source>
        <strain evidence="12 13">SM1701</strain>
    </source>
</reference>
<keyword evidence="5 7" id="KW-0460">Magnesium</keyword>
<evidence type="ECO:0000313" key="12">
    <source>
        <dbReference type="EMBL" id="PZE17473.1"/>
    </source>
</evidence>
<dbReference type="GO" id="GO:0008973">
    <property type="term" value="F:phosphopentomutase activity"/>
    <property type="evidence" value="ECO:0007669"/>
    <property type="project" value="TreeGrafter"/>
</dbReference>
<dbReference type="SUPFAM" id="SSF53738">
    <property type="entry name" value="Phosphoglucomutase, first 3 domains"/>
    <property type="match status" value="2"/>
</dbReference>
<dbReference type="PROSITE" id="PS00710">
    <property type="entry name" value="PGM_PMM"/>
    <property type="match status" value="1"/>
</dbReference>
<dbReference type="SUPFAM" id="SSF55957">
    <property type="entry name" value="Phosphoglucomutase, C-terminal domain"/>
    <property type="match status" value="1"/>
</dbReference>
<evidence type="ECO:0000256" key="2">
    <source>
        <dbReference type="ARBA" id="ARBA00010231"/>
    </source>
</evidence>
<protein>
    <submittedName>
        <fullName evidence="12">Phosphoglucomutase/phosphomannomutase family protein</fullName>
    </submittedName>
</protein>
<keyword evidence="4 7" id="KW-0479">Metal-binding</keyword>
<comment type="caution">
    <text evidence="12">The sequence shown here is derived from an EMBL/GenBank/DDBJ whole genome shotgun (WGS) entry which is preliminary data.</text>
</comment>
<dbReference type="Pfam" id="PF02878">
    <property type="entry name" value="PGM_PMM_I"/>
    <property type="match status" value="1"/>
</dbReference>
<comment type="similarity">
    <text evidence="2 7">Belongs to the phosphohexose mutase family.</text>
</comment>
<gene>
    <name evidence="12" type="ORF">DNU06_06500</name>
</gene>
<evidence type="ECO:0000256" key="4">
    <source>
        <dbReference type="ARBA" id="ARBA00022723"/>
    </source>
</evidence>
<dbReference type="PANTHER" id="PTHR45745">
    <property type="entry name" value="PHOSPHOMANNOMUTASE 45A"/>
    <property type="match status" value="1"/>
</dbReference>
<evidence type="ECO:0000313" key="13">
    <source>
        <dbReference type="Proteomes" id="UP000249248"/>
    </source>
</evidence>
<evidence type="ECO:0000256" key="7">
    <source>
        <dbReference type="RuleBase" id="RU004326"/>
    </source>
</evidence>
<evidence type="ECO:0000259" key="8">
    <source>
        <dbReference type="Pfam" id="PF00408"/>
    </source>
</evidence>
<evidence type="ECO:0000256" key="5">
    <source>
        <dbReference type="ARBA" id="ARBA00022842"/>
    </source>
</evidence>
<evidence type="ECO:0000259" key="9">
    <source>
        <dbReference type="Pfam" id="PF02878"/>
    </source>
</evidence>
<feature type="domain" description="Alpha-D-phosphohexomutase alpha/beta/alpha" evidence="10">
    <location>
        <begin position="164"/>
        <end position="261"/>
    </location>
</feature>
<dbReference type="InterPro" id="IPR036900">
    <property type="entry name" value="A-D-PHexomutase_C_sf"/>
</dbReference>
<dbReference type="Gene3D" id="3.40.120.10">
    <property type="entry name" value="Alpha-D-Glucose-1,6-Bisphosphate, subunit A, domain 3"/>
    <property type="match status" value="3"/>
</dbReference>
<dbReference type="PRINTS" id="PR00509">
    <property type="entry name" value="PGMPMM"/>
</dbReference>
<dbReference type="RefSeq" id="WP_111062434.1">
    <property type="nucleotide sequence ID" value="NZ_JBHUCU010000027.1"/>
</dbReference>
<dbReference type="InterPro" id="IPR016055">
    <property type="entry name" value="A-D-PHexomutase_a/b/a-I/II/III"/>
</dbReference>
<keyword evidence="3" id="KW-0597">Phosphoprotein</keyword>
<dbReference type="GO" id="GO:0000287">
    <property type="term" value="F:magnesium ion binding"/>
    <property type="evidence" value="ECO:0007669"/>
    <property type="project" value="InterPro"/>
</dbReference>
<dbReference type="InterPro" id="IPR005845">
    <property type="entry name" value="A-D-PHexomutase_a/b/a-II"/>
</dbReference>
<comment type="cofactor">
    <cofactor evidence="1">
        <name>Mg(2+)</name>
        <dbReference type="ChEBI" id="CHEBI:18420"/>
    </cofactor>
</comment>
<sequence>MTKIKFGTDGWRAIIAQEYTVDNVARVSLGVASWLKSNFDKPSIVIGHDCRFGGALFVETALKIFISQNIKVITTKKGFVSTPMVSLSTLNHSASLGVVITASHNPPSYNGYKLKGNFGGPLLPNEVAEIEVLIPDANSVDLAAIKITDRKFEDLLKYIDMEQEYLDAVNKEFDLEAIKSSGLKLAYDAMYGAGQSVIKRILPDLDFLHCDYNPSFMGQAPEPIAKNLTELSEFIKSKGNIDCALATDGDADRIGLYDANGEFVDSHHIILLLIHYLVKYKGLTGKVVTGFSSTPRIKAMCAHYGIEHVEVPIGFKYIAGIMADENEDVLLGGEESGGIAIKTHIPERDGIWIGLTIWEFMAKSGKSLDTLIQEVYEIVGEFAFERSDLHIDNELKEVIVEKCKTGKYNFFGKYKVERIEDMDGYKYHFDENRWLMIRPSGTEPVLRTYAEAPTLKEVRHILENCKLTIGA</sequence>
<dbReference type="Proteomes" id="UP000249248">
    <property type="component" value="Unassembled WGS sequence"/>
</dbReference>
<dbReference type="InterPro" id="IPR005844">
    <property type="entry name" value="A-D-PHexomutase_a/b/a-I"/>
</dbReference>
<evidence type="ECO:0000256" key="6">
    <source>
        <dbReference type="ARBA" id="ARBA00023235"/>
    </source>
</evidence>
<dbReference type="PANTHER" id="PTHR45745:SF1">
    <property type="entry name" value="PHOSPHOGLUCOMUTASE 2B-RELATED"/>
    <property type="match status" value="1"/>
</dbReference>
<accession>A0A2W1NEE1</accession>
<feature type="domain" description="Alpha-D-phosphohexomutase C-terminal" evidence="8">
    <location>
        <begin position="422"/>
        <end position="463"/>
    </location>
</feature>
<evidence type="ECO:0000259" key="11">
    <source>
        <dbReference type="Pfam" id="PF02880"/>
    </source>
</evidence>
<feature type="domain" description="Alpha-D-phosphohexomutase alpha/beta/alpha" evidence="11">
    <location>
        <begin position="265"/>
        <end position="377"/>
    </location>
</feature>
<dbReference type="OrthoDB" id="9806956at2"/>
<dbReference type="InterPro" id="IPR005843">
    <property type="entry name" value="A-D-PHexomutase_C"/>
</dbReference>
<evidence type="ECO:0000256" key="1">
    <source>
        <dbReference type="ARBA" id="ARBA00001946"/>
    </source>
</evidence>
<dbReference type="GO" id="GO:0005975">
    <property type="term" value="P:carbohydrate metabolic process"/>
    <property type="evidence" value="ECO:0007669"/>
    <property type="project" value="InterPro"/>
</dbReference>
<name>A0A2W1NEE1_9FLAO</name>
<dbReference type="Pfam" id="PF02879">
    <property type="entry name" value="PGM_PMM_II"/>
    <property type="match status" value="1"/>
</dbReference>
<dbReference type="InterPro" id="IPR005841">
    <property type="entry name" value="Alpha-D-phosphohexomutase_SF"/>
</dbReference>